<evidence type="ECO:0000256" key="5">
    <source>
        <dbReference type="ARBA" id="ARBA00012483"/>
    </source>
</evidence>
<evidence type="ECO:0000256" key="10">
    <source>
        <dbReference type="ARBA" id="ARBA00022737"/>
    </source>
</evidence>
<gene>
    <name evidence="21" type="ORF">TCLT_LOCUS9779</name>
</gene>
<evidence type="ECO:0000313" key="23">
    <source>
        <dbReference type="WBParaSite" id="TCLT_0000979001-mRNA-1"/>
    </source>
</evidence>
<dbReference type="InterPro" id="IPR016024">
    <property type="entry name" value="ARM-type_fold"/>
</dbReference>
<dbReference type="GO" id="GO:0016567">
    <property type="term" value="P:protein ubiquitination"/>
    <property type="evidence" value="ECO:0007669"/>
    <property type="project" value="UniProtKB-UniPathway"/>
</dbReference>
<dbReference type="EC" id="2.3.2.27" evidence="5 18"/>
<evidence type="ECO:0000256" key="14">
    <source>
        <dbReference type="ARBA" id="ARBA00032366"/>
    </source>
</evidence>
<comment type="catalytic activity">
    <reaction evidence="1 18">
        <text>S-ubiquitinyl-[E2 ubiquitin-conjugating enzyme]-L-cysteine + [acceptor protein]-L-lysine = [E2 ubiquitin-conjugating enzyme]-L-cysteine + N(6)-ubiquitinyl-[acceptor protein]-L-lysine.</text>
        <dbReference type="EC" id="2.3.2.27"/>
    </reaction>
</comment>
<dbReference type="GO" id="GO:0043023">
    <property type="term" value="F:ribosomal large subunit binding"/>
    <property type="evidence" value="ECO:0007669"/>
    <property type="project" value="TreeGrafter"/>
</dbReference>
<feature type="domain" description="RING-type" evidence="19">
    <location>
        <begin position="1456"/>
        <end position="1503"/>
    </location>
</feature>
<dbReference type="UniPathway" id="UPA00143"/>
<dbReference type="InterPro" id="IPR001841">
    <property type="entry name" value="Znf_RING"/>
</dbReference>
<dbReference type="Gene3D" id="1.25.10.10">
    <property type="entry name" value="Leucine-rich Repeat Variant"/>
    <property type="match status" value="1"/>
</dbReference>
<dbReference type="InterPro" id="IPR013083">
    <property type="entry name" value="Znf_RING/FYVE/PHD"/>
</dbReference>
<evidence type="ECO:0000256" key="2">
    <source>
        <dbReference type="ARBA" id="ARBA00004514"/>
    </source>
</evidence>
<name>A0A158RD17_THECL</name>
<evidence type="ECO:0000256" key="13">
    <source>
        <dbReference type="ARBA" id="ARBA00022833"/>
    </source>
</evidence>
<evidence type="ECO:0000256" key="8">
    <source>
        <dbReference type="ARBA" id="ARBA00022679"/>
    </source>
</evidence>
<dbReference type="Pfam" id="PF13639">
    <property type="entry name" value="zf-RING_2"/>
    <property type="match status" value="1"/>
</dbReference>
<organism evidence="23">
    <name type="scientific">Thelazia callipaeda</name>
    <name type="common">Oriental eyeworm</name>
    <name type="synonym">Parasitic nematode</name>
    <dbReference type="NCBI Taxonomy" id="103827"/>
    <lineage>
        <taxon>Eukaryota</taxon>
        <taxon>Metazoa</taxon>
        <taxon>Ecdysozoa</taxon>
        <taxon>Nematoda</taxon>
        <taxon>Chromadorea</taxon>
        <taxon>Rhabditida</taxon>
        <taxon>Spirurina</taxon>
        <taxon>Spiruromorpha</taxon>
        <taxon>Thelazioidea</taxon>
        <taxon>Thelaziidae</taxon>
        <taxon>Thelazia</taxon>
    </lineage>
</organism>
<comment type="subcellular location">
    <subcellularLocation>
        <location evidence="2">Cytoplasm</location>
        <location evidence="2">Cytosol</location>
    </subcellularLocation>
</comment>
<comment type="function">
    <text evidence="15">E3 ubiquitin-protein ligase. Component of the ribosome quality control complex (RQC), a ribosome-associated complex that mediates ubiquitination and extraction of incompletely synthesized nascent chains for proteasomal degradation. Ubiquitination leads to vcp/p97 recruitment for extraction and degradation of the incomplete translation product.</text>
</comment>
<dbReference type="GO" id="GO:0005829">
    <property type="term" value="C:cytosol"/>
    <property type="evidence" value="ECO:0007669"/>
    <property type="project" value="UniProtKB-SubCell"/>
</dbReference>
<dbReference type="PROSITE" id="PS51292">
    <property type="entry name" value="ZF_RING_CH"/>
    <property type="match status" value="1"/>
</dbReference>
<dbReference type="InterPro" id="IPR054476">
    <property type="entry name" value="Ltn1_N"/>
</dbReference>
<dbReference type="InterPro" id="IPR054478">
    <property type="entry name" value="LTN1_UBC"/>
</dbReference>
<dbReference type="GO" id="GO:0008270">
    <property type="term" value="F:zinc ion binding"/>
    <property type="evidence" value="ECO:0007669"/>
    <property type="project" value="UniProtKB-KW"/>
</dbReference>
<proteinExistence type="inferred from homology"/>
<keyword evidence="12 18" id="KW-0833">Ubl conjugation pathway</keyword>
<sequence length="1507" mass="173121">MGKHQGRKKITQAASSAKAVELLTNSGYTVPLITFGDCEQLTAALLDQHVADDNSLNPAIQVALKKVMKKDAQTREKGVKELKQVIDEVAVEDALKSFKHFVTIFPKLSLDGSVMVRTGVLRALESYIKKLRRSSERYLKKVLPYVLFLIHDSYSQVANESKSLTAKFFPNGKYDIVMELCREPLCDMSFELIDGTHPLLHKGEEEEIEVQRSVRLISQSFRCLEWIVTSNSPNNQQVSKIIRLFEDSSLKKLLSMDPLIVSGVFVLANILMTNSEERTAVIKSSITKGALARLDHTDRGVCRAATHLLLSMANSKELSNFLNIDKVVTPRIISLIRKKGVHWNHISTSLVSFIKFIFEEKTKDDGQALLLRLLDSFLDETPWKCSNSKVSWVDAFVDFIDFGVSWALGHCGNDLDIVEKIISKIWIPMKHILSWNEKSQNKKMANTLVSTINKCGSYPPIKLQLCTQIEEFFLNDLPLSEQLIEEFFCDQIKPSWLKCIEKLIENSLSSQRIIYYLLEKCDDDMLRRINSPVHICQALSSKINWEKSEDEALLLLMLLMKLTIIFGQQITDFYKLDDELASVRFLLAFGLLDKVKYSSSQFLSYDQVLTKAMRFCIRQVDTKRWSAVLDIAPLFFNFEAVLEQACYLKLFCIHKNFVTSDPWLDLSSIRNIRMHFKIEYHLAQNHMTTSCVVIFSVEDNFVQISEHMRNNLTTIITENFFKSELSPGLNSRSIEDIQYSMEGLVSSDVDMKLIAEIVSDKLSVNLPQPDYLAIEAATAVANLLPLSSLVHFIITCEDLLHKFATLDETYVLEILDMNECLSSPVAFKLLIDKSQQDDDFILSSHLTYAVFMSNYLEKLFEENIGNCLPTYLYAIVVFSLLSLNTINNENFSDLYETLDDFVNQKIMGNDELRESLLIECLSLISRGNESLCLFLALRILADNFHAEKIGTVLNDFIRNFSCTVLTFCIAAFRFRGLQGTRTQPEHHCFELSSMQYWTGVFEMTTSNISMNPCERKEDEEQNVFNCSLLRFLLHCCSFLQTMDARLRDFLCCGLITALESANKLWGKCHSRSYLLFVGMLVKLFCKCSRMVNELRNDIEFATFTEEWYRFYSPIAMRILFVWFLELSSLQNDSHSLVFQNALCLSLNCVPEELVTSAMLPPLFDAELDFLKYDAHLQSLVVPLQTLICSNLPNVQIVSLKIMKLITGKMLKIENVNDEEDDFDEKLPSSQHEKQLPVLFKRILSDTAVNNCVLPPKFLVWDAFINSLSQFDLSERVAFYTNFDPVEVVDITIPDYQEKMKFLLQQYAHTLFYNTCKLLPAVVRQWYMKLPRFVATLVSSFVTKSITPRIWKAECDRFASHKMPKKLKVRLLRAARQIVAQYNLEESKMTLTIEYPADYPLSIPVIEDEKNVVCLEKRRKWLLQLTMFLSQQNGTIVDGVLLWAGNIEKHIEGAEDCIICLMTVHTRTYQLPRVRCKQCKKLFHSDCLYKWFDSSRQSTCPLCRAPFQ</sequence>
<evidence type="ECO:0000256" key="15">
    <source>
        <dbReference type="ARBA" id="ARBA00053497"/>
    </source>
</evidence>
<dbReference type="GO" id="GO:0061630">
    <property type="term" value="F:ubiquitin protein ligase activity"/>
    <property type="evidence" value="ECO:0007669"/>
    <property type="project" value="UniProtKB-UniRule"/>
</dbReference>
<dbReference type="PANTHER" id="PTHR12389:SF0">
    <property type="entry name" value="E3 UBIQUITIN-PROTEIN LIGASE LISTERIN"/>
    <property type="match status" value="1"/>
</dbReference>
<dbReference type="WBParaSite" id="TCLT_0000979001-mRNA-1">
    <property type="protein sequence ID" value="TCLT_0000979001-mRNA-1"/>
    <property type="gene ID" value="TCLT_0000979001"/>
</dbReference>
<reference evidence="23" key="1">
    <citation type="submission" date="2016-04" db="UniProtKB">
        <authorList>
            <consortium name="WormBaseParasite"/>
        </authorList>
    </citation>
    <scope>IDENTIFICATION</scope>
</reference>
<dbReference type="STRING" id="103827.A0A158RD17"/>
<keyword evidence="10" id="KW-0677">Repeat</keyword>
<evidence type="ECO:0000259" key="19">
    <source>
        <dbReference type="PROSITE" id="PS50089"/>
    </source>
</evidence>
<dbReference type="CDD" id="cd16491">
    <property type="entry name" value="RING-CH-C4HC3_LTN1"/>
    <property type="match status" value="1"/>
</dbReference>
<dbReference type="InterPro" id="IPR039804">
    <property type="entry name" value="RING-CH-C4HC3_LTN1"/>
</dbReference>
<evidence type="ECO:0000256" key="1">
    <source>
        <dbReference type="ARBA" id="ARBA00000900"/>
    </source>
</evidence>
<evidence type="ECO:0000256" key="17">
    <source>
        <dbReference type="PROSITE-ProRule" id="PRU00175"/>
    </source>
</evidence>
<dbReference type="SMART" id="SM01197">
    <property type="entry name" value="FANCL_C"/>
    <property type="match status" value="1"/>
</dbReference>
<dbReference type="InterPro" id="IPR011016">
    <property type="entry name" value="Znf_RING-CH"/>
</dbReference>
<keyword evidence="9 18" id="KW-0479">Metal-binding</keyword>
<evidence type="ECO:0000259" key="20">
    <source>
        <dbReference type="PROSITE" id="PS51292"/>
    </source>
</evidence>
<comment type="subunit">
    <text evidence="16">Component of the ribosome quality control complex (RQC), composed of at least the E3 ubiquitin ligase ltn1 and nemf. The complex probably also contains tcf25 as well as vcp/p97 and its ubiquitin-binding cofactors. RQC forms a stable complex with 60S ribosomal subunits.</text>
</comment>
<dbReference type="Pfam" id="PF22999">
    <property type="entry name" value="LTN1_E3_ligase_6th"/>
    <property type="match status" value="1"/>
</dbReference>
<dbReference type="Proteomes" id="UP000276776">
    <property type="component" value="Unassembled WGS sequence"/>
</dbReference>
<evidence type="ECO:0000256" key="3">
    <source>
        <dbReference type="ARBA" id="ARBA00004906"/>
    </source>
</evidence>
<dbReference type="InterPro" id="IPR039795">
    <property type="entry name" value="LTN1/Rkr1"/>
</dbReference>
<dbReference type="GO" id="GO:1990112">
    <property type="term" value="C:RQC complex"/>
    <property type="evidence" value="ECO:0007669"/>
    <property type="project" value="UniProtKB-UniRule"/>
</dbReference>
<accession>A0A158RD17</accession>
<dbReference type="Pfam" id="PF22958">
    <property type="entry name" value="Ltn1_1st"/>
    <property type="match status" value="1"/>
</dbReference>
<dbReference type="Gene3D" id="3.30.40.10">
    <property type="entry name" value="Zinc/RING finger domain, C3HC4 (zinc finger)"/>
    <property type="match status" value="1"/>
</dbReference>
<keyword evidence="22" id="KW-1185">Reference proteome</keyword>
<evidence type="ECO:0000313" key="22">
    <source>
        <dbReference type="Proteomes" id="UP000276776"/>
    </source>
</evidence>
<evidence type="ECO:0000256" key="11">
    <source>
        <dbReference type="ARBA" id="ARBA00022771"/>
    </source>
</evidence>
<dbReference type="SUPFAM" id="SSF57850">
    <property type="entry name" value="RING/U-box"/>
    <property type="match status" value="1"/>
</dbReference>
<comment type="similarity">
    <text evidence="4 18">Belongs to the LTN1 family.</text>
</comment>
<dbReference type="OrthoDB" id="6108at2759"/>
<dbReference type="SUPFAM" id="SSF48371">
    <property type="entry name" value="ARM repeat"/>
    <property type="match status" value="1"/>
</dbReference>
<dbReference type="SMART" id="SM00184">
    <property type="entry name" value="RING"/>
    <property type="match status" value="1"/>
</dbReference>
<dbReference type="PROSITE" id="PS50089">
    <property type="entry name" value="ZF_RING_2"/>
    <property type="match status" value="1"/>
</dbReference>
<dbReference type="InterPro" id="IPR056241">
    <property type="entry name" value="LTN1_HEAT_5th"/>
</dbReference>
<dbReference type="GO" id="GO:1990116">
    <property type="term" value="P:ribosome-associated ubiquitin-dependent protein catabolic process"/>
    <property type="evidence" value="ECO:0007669"/>
    <property type="project" value="UniProtKB-UniRule"/>
</dbReference>
<dbReference type="GO" id="GO:0072344">
    <property type="term" value="P:rescue of stalled ribosome"/>
    <property type="evidence" value="ECO:0007669"/>
    <property type="project" value="UniProtKB-UniRule"/>
</dbReference>
<dbReference type="SMART" id="SM00744">
    <property type="entry name" value="RINGv"/>
    <property type="match status" value="1"/>
</dbReference>
<dbReference type="PANTHER" id="PTHR12389">
    <property type="entry name" value="ZINC FINGER PROTEIN 294"/>
    <property type="match status" value="1"/>
</dbReference>
<keyword evidence="8 18" id="KW-0808">Transferase</keyword>
<evidence type="ECO:0000256" key="16">
    <source>
        <dbReference type="ARBA" id="ARBA00065062"/>
    </source>
</evidence>
<dbReference type="InterPro" id="IPR054477">
    <property type="entry name" value="LTN1_E3_ligase_6th"/>
</dbReference>
<comment type="pathway">
    <text evidence="3 18">Protein modification; protein ubiquitination.</text>
</comment>
<evidence type="ECO:0000256" key="4">
    <source>
        <dbReference type="ARBA" id="ARBA00007997"/>
    </source>
</evidence>
<protein>
    <recommendedName>
        <fullName evidence="6 18">E3 ubiquitin-protein ligase listerin</fullName>
        <ecNumber evidence="5 18">2.3.2.27</ecNumber>
    </recommendedName>
    <alternativeName>
        <fullName evidence="14 18">RING-type E3 ubiquitin transferase listerin</fullName>
    </alternativeName>
</protein>
<dbReference type="OMA" id="QWYIKLP"/>
<keyword evidence="13 18" id="KW-0862">Zinc</keyword>
<dbReference type="FunFam" id="3.30.40.10:FF:000038">
    <property type="entry name" value="E3 ubiquitin-protein ligase listerin"/>
    <property type="match status" value="1"/>
</dbReference>
<evidence type="ECO:0000256" key="6">
    <source>
        <dbReference type="ARBA" id="ARBA00017157"/>
    </source>
</evidence>
<dbReference type="EMBL" id="UYYF01004878">
    <property type="protein sequence ID" value="VDN07438.1"/>
    <property type="molecule type" value="Genomic_DNA"/>
</dbReference>
<feature type="domain" description="RING-CH-type" evidence="20">
    <location>
        <begin position="1448"/>
        <end position="1507"/>
    </location>
</feature>
<evidence type="ECO:0000256" key="9">
    <source>
        <dbReference type="ARBA" id="ARBA00022723"/>
    </source>
</evidence>
<reference evidence="21 22" key="2">
    <citation type="submission" date="2018-11" db="EMBL/GenBank/DDBJ databases">
        <authorList>
            <consortium name="Pathogen Informatics"/>
        </authorList>
    </citation>
    <scope>NUCLEOTIDE SEQUENCE [LARGE SCALE GENOMIC DNA]</scope>
</reference>
<dbReference type="InterPro" id="IPR011989">
    <property type="entry name" value="ARM-like"/>
</dbReference>
<evidence type="ECO:0000256" key="7">
    <source>
        <dbReference type="ARBA" id="ARBA00022490"/>
    </source>
</evidence>
<evidence type="ECO:0000256" key="18">
    <source>
        <dbReference type="RuleBase" id="RU367090"/>
    </source>
</evidence>
<dbReference type="Pfam" id="PF24618">
    <property type="entry name" value="LTN1_E3_ligase_5th"/>
    <property type="match status" value="1"/>
</dbReference>
<evidence type="ECO:0000256" key="12">
    <source>
        <dbReference type="ARBA" id="ARBA00022786"/>
    </source>
</evidence>
<dbReference type="Pfam" id="PF23009">
    <property type="entry name" value="UBC_like"/>
    <property type="match status" value="1"/>
</dbReference>
<keyword evidence="11 17" id="KW-0863">Zinc-finger</keyword>
<keyword evidence="7" id="KW-0963">Cytoplasm</keyword>
<evidence type="ECO:0000313" key="21">
    <source>
        <dbReference type="EMBL" id="VDN07438.1"/>
    </source>
</evidence>